<accession>A0A7J3Y073</accession>
<evidence type="ECO:0000259" key="1">
    <source>
        <dbReference type="Pfam" id="PF00329"/>
    </source>
</evidence>
<gene>
    <name evidence="2" type="ORF">ENM60_05465</name>
</gene>
<dbReference type="GO" id="GO:0008137">
    <property type="term" value="F:NADH dehydrogenase (ubiquinone) activity"/>
    <property type="evidence" value="ECO:0007669"/>
    <property type="project" value="InterPro"/>
</dbReference>
<dbReference type="Gene3D" id="3.30.460.80">
    <property type="entry name" value="NADH:ubiquinone oxidoreductase, 30kDa subunit"/>
    <property type="match status" value="1"/>
</dbReference>
<dbReference type="SUPFAM" id="SSF143243">
    <property type="entry name" value="Nqo5-like"/>
    <property type="match status" value="1"/>
</dbReference>
<protein>
    <submittedName>
        <fullName evidence="2">NADH-quinone oxidoreductase subunit C</fullName>
    </submittedName>
</protein>
<proteinExistence type="predicted"/>
<name>A0A7J3Y073_9CREN</name>
<dbReference type="InterPro" id="IPR001268">
    <property type="entry name" value="NADH_UbQ_OxRdtase_30kDa_su"/>
</dbReference>
<reference evidence="2" key="1">
    <citation type="journal article" date="2020" name="mSystems">
        <title>Genome- and Community-Level Interaction Insights into Carbon Utilization and Element Cycling Functions of Hydrothermarchaeota in Hydrothermal Sediment.</title>
        <authorList>
            <person name="Zhou Z."/>
            <person name="Liu Y."/>
            <person name="Xu W."/>
            <person name="Pan J."/>
            <person name="Luo Z.H."/>
            <person name="Li M."/>
        </authorList>
    </citation>
    <scope>NUCLEOTIDE SEQUENCE [LARGE SCALE GENOMIC DNA]</scope>
    <source>
        <strain evidence="2">SpSt-110</strain>
    </source>
</reference>
<dbReference type="InterPro" id="IPR037232">
    <property type="entry name" value="NADH_quin_OxRdtase_su_C/D-like"/>
</dbReference>
<sequence>MYAGLPEGGLAKPNRRVYVFDSSRVRSIFQNLIRERGVEGFYISTIVGVDLKDKGVIRLDYFTVLLPEEETIVFRTTIPRENPVIDSIIDIVPGAYSAELEIHDLLGVIFKGNEFLKRGFFAPSDIVESGVYPLRRG</sequence>
<feature type="domain" description="NADH:ubiquinone oxidoreductase 30kDa subunit" evidence="1">
    <location>
        <begin position="22"/>
        <end position="136"/>
    </location>
</feature>
<organism evidence="2">
    <name type="scientific">Thermogladius calderae</name>
    <dbReference type="NCBI Taxonomy" id="1200300"/>
    <lineage>
        <taxon>Archaea</taxon>
        <taxon>Thermoproteota</taxon>
        <taxon>Thermoprotei</taxon>
        <taxon>Desulfurococcales</taxon>
        <taxon>Desulfurococcaceae</taxon>
        <taxon>Thermogladius</taxon>
    </lineage>
</organism>
<evidence type="ECO:0000313" key="2">
    <source>
        <dbReference type="EMBL" id="HHP68213.1"/>
    </source>
</evidence>
<comment type="caution">
    <text evidence="2">The sequence shown here is derived from an EMBL/GenBank/DDBJ whole genome shotgun (WGS) entry which is preliminary data.</text>
</comment>
<dbReference type="EMBL" id="DRYK01000066">
    <property type="protein sequence ID" value="HHP68213.1"/>
    <property type="molecule type" value="Genomic_DNA"/>
</dbReference>
<dbReference type="Pfam" id="PF00329">
    <property type="entry name" value="Complex1_30kDa"/>
    <property type="match status" value="1"/>
</dbReference>
<dbReference type="AlphaFoldDB" id="A0A7J3Y073"/>